<keyword evidence="2" id="KW-1185">Reference proteome</keyword>
<dbReference type="InterPro" id="IPR008081">
    <property type="entry name" value="Cytoplasmic_FMR1-int"/>
</dbReference>
<dbReference type="GO" id="GO:0031209">
    <property type="term" value="C:SCAR complex"/>
    <property type="evidence" value="ECO:0000318"/>
    <property type="project" value="GO_Central"/>
</dbReference>
<reference evidence="1" key="1">
    <citation type="submission" date="2006-10" db="EMBL/GenBank/DDBJ databases">
        <authorList>
            <person name="Amadeo P."/>
            <person name="Zhao Q."/>
            <person name="Wortman J."/>
            <person name="Fraser-Liggett C."/>
            <person name="Carlton J."/>
        </authorList>
    </citation>
    <scope>NUCLEOTIDE SEQUENCE</scope>
    <source>
        <strain evidence="1">G3</strain>
    </source>
</reference>
<dbReference type="SMR" id="A2DWE1"/>
<reference evidence="1" key="2">
    <citation type="journal article" date="2007" name="Science">
        <title>Draft genome sequence of the sexually transmitted pathogen Trichomonas vaginalis.</title>
        <authorList>
            <person name="Carlton J.M."/>
            <person name="Hirt R.P."/>
            <person name="Silva J.C."/>
            <person name="Delcher A.L."/>
            <person name="Schatz M."/>
            <person name="Zhao Q."/>
            <person name="Wortman J.R."/>
            <person name="Bidwell S.L."/>
            <person name="Alsmark U.C.M."/>
            <person name="Besteiro S."/>
            <person name="Sicheritz-Ponten T."/>
            <person name="Noel C.J."/>
            <person name="Dacks J.B."/>
            <person name="Foster P.G."/>
            <person name="Simillion C."/>
            <person name="Van de Peer Y."/>
            <person name="Miranda-Saavedra D."/>
            <person name="Barton G.J."/>
            <person name="Westrop G.D."/>
            <person name="Mueller S."/>
            <person name="Dessi D."/>
            <person name="Fiori P.L."/>
            <person name="Ren Q."/>
            <person name="Paulsen I."/>
            <person name="Zhang H."/>
            <person name="Bastida-Corcuera F.D."/>
            <person name="Simoes-Barbosa A."/>
            <person name="Brown M.T."/>
            <person name="Hayes R.D."/>
            <person name="Mukherjee M."/>
            <person name="Okumura C.Y."/>
            <person name="Schneider R."/>
            <person name="Smith A.J."/>
            <person name="Vanacova S."/>
            <person name="Villalvazo M."/>
            <person name="Haas B.J."/>
            <person name="Pertea M."/>
            <person name="Feldblyum T.V."/>
            <person name="Utterback T.R."/>
            <person name="Shu C.L."/>
            <person name="Osoegawa K."/>
            <person name="de Jong P.J."/>
            <person name="Hrdy I."/>
            <person name="Horvathova L."/>
            <person name="Zubacova Z."/>
            <person name="Dolezal P."/>
            <person name="Malik S.B."/>
            <person name="Logsdon J.M. Jr."/>
            <person name="Henze K."/>
            <person name="Gupta A."/>
            <person name="Wang C.C."/>
            <person name="Dunne R.L."/>
            <person name="Upcroft J.A."/>
            <person name="Upcroft P."/>
            <person name="White O."/>
            <person name="Salzberg S.L."/>
            <person name="Tang P."/>
            <person name="Chiu C.-H."/>
            <person name="Lee Y.-S."/>
            <person name="Embley T.M."/>
            <person name="Coombs G.H."/>
            <person name="Mottram J.C."/>
            <person name="Tachezy J."/>
            <person name="Fraser-Liggett C.M."/>
            <person name="Johnson P.J."/>
        </authorList>
    </citation>
    <scope>NUCLEOTIDE SEQUENCE [LARGE SCALE GENOMIC DNA]</scope>
    <source>
        <strain evidence="1">G3</strain>
    </source>
</reference>
<protein>
    <recommendedName>
        <fullName evidence="3">CYRIA/CYRIB Rac1 binding domain-containing protein</fullName>
    </recommendedName>
</protein>
<dbReference type="GO" id="GO:0000902">
    <property type="term" value="P:cell morphogenesis"/>
    <property type="evidence" value="ECO:0000318"/>
    <property type="project" value="GO_Central"/>
</dbReference>
<dbReference type="InParanoid" id="A2DWE1"/>
<dbReference type="Proteomes" id="UP000001542">
    <property type="component" value="Unassembled WGS sequence"/>
</dbReference>
<organism evidence="1 2">
    <name type="scientific">Trichomonas vaginalis (strain ATCC PRA-98 / G3)</name>
    <dbReference type="NCBI Taxonomy" id="412133"/>
    <lineage>
        <taxon>Eukaryota</taxon>
        <taxon>Metamonada</taxon>
        <taxon>Parabasalia</taxon>
        <taxon>Trichomonadida</taxon>
        <taxon>Trichomonadidae</taxon>
        <taxon>Trichomonas</taxon>
    </lineage>
</organism>
<dbReference type="GO" id="GO:0031267">
    <property type="term" value="F:small GTPase binding"/>
    <property type="evidence" value="ECO:0007669"/>
    <property type="project" value="InterPro"/>
</dbReference>
<dbReference type="STRING" id="5722.A2DWE1"/>
<evidence type="ECO:0000313" key="2">
    <source>
        <dbReference type="Proteomes" id="UP000001542"/>
    </source>
</evidence>
<name>A2DWE1_TRIV3</name>
<evidence type="ECO:0008006" key="3">
    <source>
        <dbReference type="Google" id="ProtNLM"/>
    </source>
</evidence>
<proteinExistence type="predicted"/>
<evidence type="ECO:0000313" key="1">
    <source>
        <dbReference type="EMBL" id="EAY15281.1"/>
    </source>
</evidence>
<sequence length="1197" mass="137320">MLDDINVPSQLQIDSWNSINLSPVVDTAPRVVPLPVFITPSSEGYYDRVTTMKTGIDGSKVIKKIREVESNISLANDLLKECYCRRSISHALLSYIESVKKQRGTNTMPQEFQTPEVANIAKKMADPILEVFKAIKLNADQTAEWFFFTLSDDELWSNGIYNDTLLNGMCTLIYKVMALENVVIYKLALIDDISMLLKFTNDPQYAQEVTVLRSWMSNFGAMTNTIVERLSALKAQQVQFIFDLLYEYVHKKIIKENYVTAESKYSYIATLIFLIKVYTKAQEIEAASLKEVKKPKPVLKPLSLDVRFFCHNVCEVHKSIVLMYEIAPELSQFFPYKFFDFTQKELRDRPAPHLKVKSEQDVLDEVRDSFDETSAFVSYLLSSERVSKESKLADLLPTVLRKVSCAICFIAEKIENRRLAVPPIPKDWTPEDIRDKIKFSRYQYEYGMNEGIYNILPRILPLIMSIRITKEVLQEHIEVISQQLAAYMQEYIQEFCVNKIAYLVSKEPKLSDDLMVIRTLLGYFTSDDSLKFQKKYKHETLNYPSTIPSLQFLDLARAQLQLMINPGSKYTKKKGLLSSAIISGEILDTIQEFLAKTIFFPELLRLPEILDVAFDQSRLFFKEHWLDICKVSYFKVSSSLPYILSNFALVNYNQTELTGAIFYPLSIYDDAAHVALYDLKSKMLYDEIKAEAEICLVSITRIIANQSFTPIREFITVKSFSGNILKELRNERLLKITQNSPAVRLGVLLQQNQLFVLGCQIETKVLIANRLNELFVDFLKGFLKLANDNGPIIMIAFDRLVDLLRQTHQMIAGFEIPMSPFNDLFNNVMAMDTPNSLQSEMLVQMAQYMTGPLLTDYFLMTTPFRLIPRVQPKIDFHSLFHQNEGVIIERVLRPTATFVSIESFRALFKYLDDGAIAMLHMQLYSSIREIMNDFISIYTSFRDHITRIRDPPLSASCHQAYDRFYGAYNMFLTSPQLNKLFEVMSQIGEIFAISEMMDDAFNLKLTSEKMISAYVTSRSPLSEEVAEVPELFDSFDQQFRDTANYFATLKEMPTVKQVLPPFTFLTTEEFVRIVNETDVFNETSGSLTNFQSLKGFAAMFSIIEFLYSIMEVNTGNAMTNYGESVLICAANLLAATKQVDLYRVVSITGRILTHAEADFNHSSNKNLADFLSISKLLRSSLFIALTSSYPFHEELSR</sequence>
<dbReference type="EMBL" id="DS113258">
    <property type="protein sequence ID" value="EAY15281.1"/>
    <property type="molecule type" value="Genomic_DNA"/>
</dbReference>
<dbReference type="GO" id="GO:0006417">
    <property type="term" value="P:regulation of translation"/>
    <property type="evidence" value="ECO:0000318"/>
    <property type="project" value="GO_Central"/>
</dbReference>
<accession>A2DWE1</accession>
<dbReference type="PANTHER" id="PTHR12195">
    <property type="entry name" value="CYTOPLASMIC FMR1-INTERACTING PROTEIN-RELATED"/>
    <property type="match status" value="1"/>
</dbReference>
<dbReference type="VEuPathDB" id="TrichDB:TVAGG3_0278840"/>
<dbReference type="eggNOG" id="KOG3534">
    <property type="taxonomic scope" value="Eukaryota"/>
</dbReference>
<dbReference type="Pfam" id="PF05994">
    <property type="entry name" value="FragX_IP"/>
    <property type="match status" value="1"/>
</dbReference>
<dbReference type="VEuPathDB" id="TrichDB:TVAG_394240"/>
<dbReference type="GO" id="GO:0000340">
    <property type="term" value="F:RNA 7-methylguanosine cap binding"/>
    <property type="evidence" value="ECO:0000318"/>
    <property type="project" value="GO_Central"/>
</dbReference>
<dbReference type="RefSeq" id="XP_001327504.1">
    <property type="nucleotide sequence ID" value="XM_001327469.1"/>
</dbReference>
<dbReference type="AlphaFoldDB" id="A2DWE1"/>
<gene>
    <name evidence="1" type="ORF">TVAG_394240</name>
</gene>
<dbReference type="KEGG" id="tva:4773283"/>
<dbReference type="GO" id="GO:0030833">
    <property type="term" value="P:regulation of actin filament polymerization"/>
    <property type="evidence" value="ECO:0007669"/>
    <property type="project" value="InterPro"/>
</dbReference>
<dbReference type="OrthoDB" id="10265867at2759"/>